<dbReference type="AlphaFoldDB" id="A0AAD5XRS7"/>
<accession>A0AAD5XRS7</accession>
<proteinExistence type="predicted"/>
<reference evidence="1" key="1">
    <citation type="submission" date="2020-05" db="EMBL/GenBank/DDBJ databases">
        <title>Phylogenomic resolution of chytrid fungi.</title>
        <authorList>
            <person name="Stajich J.E."/>
            <person name="Amses K."/>
            <person name="Simmons R."/>
            <person name="Seto K."/>
            <person name="Myers J."/>
            <person name="Bonds A."/>
            <person name="Quandt C.A."/>
            <person name="Barry K."/>
            <person name="Liu P."/>
            <person name="Grigoriev I."/>
            <person name="Longcore J.E."/>
            <person name="James T.Y."/>
        </authorList>
    </citation>
    <scope>NUCLEOTIDE SEQUENCE</scope>
    <source>
        <strain evidence="1">JEL0476</strain>
    </source>
</reference>
<dbReference type="EMBL" id="JADGJW010002067">
    <property type="protein sequence ID" value="KAJ3199652.1"/>
    <property type="molecule type" value="Genomic_DNA"/>
</dbReference>
<comment type="caution">
    <text evidence="1">The sequence shown here is derived from an EMBL/GenBank/DDBJ whole genome shotgun (WGS) entry which is preliminary data.</text>
</comment>
<evidence type="ECO:0000313" key="2">
    <source>
        <dbReference type="Proteomes" id="UP001211065"/>
    </source>
</evidence>
<feature type="non-terminal residue" evidence="1">
    <location>
        <position position="81"/>
    </location>
</feature>
<sequence>MAPQVESYNNLMFTPVNNILFNKTCSKFYPNDTSAKTSTKSFKKPLPSISQFPQSSSTYIPCSTIPPQVIRTNKSSLNHKD</sequence>
<name>A0AAD5XRS7_9FUNG</name>
<protein>
    <submittedName>
        <fullName evidence="1">Uncharacterized protein</fullName>
    </submittedName>
</protein>
<keyword evidence="2" id="KW-1185">Reference proteome</keyword>
<organism evidence="1 2">
    <name type="scientific">Clydaea vesicula</name>
    <dbReference type="NCBI Taxonomy" id="447962"/>
    <lineage>
        <taxon>Eukaryota</taxon>
        <taxon>Fungi</taxon>
        <taxon>Fungi incertae sedis</taxon>
        <taxon>Chytridiomycota</taxon>
        <taxon>Chytridiomycota incertae sedis</taxon>
        <taxon>Chytridiomycetes</taxon>
        <taxon>Lobulomycetales</taxon>
        <taxon>Lobulomycetaceae</taxon>
        <taxon>Clydaea</taxon>
    </lineage>
</organism>
<dbReference type="Proteomes" id="UP001211065">
    <property type="component" value="Unassembled WGS sequence"/>
</dbReference>
<gene>
    <name evidence="1" type="ORF">HK099_003065</name>
</gene>
<evidence type="ECO:0000313" key="1">
    <source>
        <dbReference type="EMBL" id="KAJ3199652.1"/>
    </source>
</evidence>